<dbReference type="PANTHER" id="PTHR41287:SF1">
    <property type="entry name" value="PROTEIN YMFN"/>
    <property type="match status" value="1"/>
</dbReference>
<dbReference type="RefSeq" id="WP_058023693.1">
    <property type="nucleotide sequence ID" value="NZ_LNDJ01000013.1"/>
</dbReference>
<proteinExistence type="predicted"/>
<feature type="domain" description="Terminase large subunit-like ATPase" evidence="1">
    <location>
        <begin position="86"/>
        <end position="258"/>
    </location>
</feature>
<dbReference type="Proteomes" id="UP000051202">
    <property type="component" value="Unassembled WGS sequence"/>
</dbReference>
<evidence type="ECO:0000313" key="3">
    <source>
        <dbReference type="EMBL" id="KRU23534.1"/>
    </source>
</evidence>
<protein>
    <recommendedName>
        <fullName evidence="5">Terminase</fullName>
    </recommendedName>
</protein>
<dbReference type="AlphaFoldDB" id="A0A0T6DU05"/>
<evidence type="ECO:0008006" key="5">
    <source>
        <dbReference type="Google" id="ProtNLM"/>
    </source>
</evidence>
<reference evidence="3 4" key="1">
    <citation type="submission" date="2015-11" db="EMBL/GenBank/DDBJ databases">
        <title>Permanent draft genome of Psychrobacter piscatorii LQ58.</title>
        <authorList>
            <person name="Zhou M."/>
            <person name="Dong B."/>
            <person name="Liu Q."/>
        </authorList>
    </citation>
    <scope>NUCLEOTIDE SEQUENCE [LARGE SCALE GENOMIC DNA]</scope>
    <source>
        <strain evidence="3 4">LQ58</strain>
    </source>
</reference>
<dbReference type="Pfam" id="PF03354">
    <property type="entry name" value="TerL_ATPase"/>
    <property type="match status" value="1"/>
</dbReference>
<evidence type="ECO:0000259" key="1">
    <source>
        <dbReference type="Pfam" id="PF03354"/>
    </source>
</evidence>
<comment type="caution">
    <text evidence="3">The sequence shown here is derived from an EMBL/GenBank/DDBJ whole genome shotgun (WGS) entry which is preliminary data.</text>
</comment>
<dbReference type="InterPro" id="IPR046462">
    <property type="entry name" value="TerL_nuclease"/>
</dbReference>
<dbReference type="STRING" id="554343.AS194_03970"/>
<dbReference type="Gene3D" id="3.40.50.300">
    <property type="entry name" value="P-loop containing nucleotide triphosphate hydrolases"/>
    <property type="match status" value="1"/>
</dbReference>
<organism evidence="3 4">
    <name type="scientific">Psychrobacter piscatorii</name>
    <dbReference type="NCBI Taxonomy" id="554343"/>
    <lineage>
        <taxon>Bacteria</taxon>
        <taxon>Pseudomonadati</taxon>
        <taxon>Pseudomonadota</taxon>
        <taxon>Gammaproteobacteria</taxon>
        <taxon>Moraxellales</taxon>
        <taxon>Moraxellaceae</taxon>
        <taxon>Psychrobacter</taxon>
    </lineage>
</organism>
<dbReference type="EMBL" id="LNDJ01000013">
    <property type="protein sequence ID" value="KRU23534.1"/>
    <property type="molecule type" value="Genomic_DNA"/>
</dbReference>
<gene>
    <name evidence="3" type="ORF">AS194_03970</name>
</gene>
<dbReference type="GO" id="GO:0004519">
    <property type="term" value="F:endonuclease activity"/>
    <property type="evidence" value="ECO:0007669"/>
    <property type="project" value="InterPro"/>
</dbReference>
<dbReference type="InterPro" id="IPR005021">
    <property type="entry name" value="Terminase_largesu-like"/>
</dbReference>
<dbReference type="InterPro" id="IPR046461">
    <property type="entry name" value="TerL_ATPase"/>
</dbReference>
<feature type="domain" description="Terminase large subunit-like endonuclease" evidence="2">
    <location>
        <begin position="270"/>
        <end position="552"/>
    </location>
</feature>
<name>A0A0T6DU05_9GAMM</name>
<dbReference type="PANTHER" id="PTHR41287">
    <property type="match status" value="1"/>
</dbReference>
<sequence>MSDAIAYANIATQYATDVVDGTIDACIYVRQACQRHLTDLKRADNESGFEFEFNSQLAAKACRFIELLPHVKGELAKKRELILLEPWQIFIVANLFGWVDFDGKRRYRYAYVEVPRKNAKSTLAAGIGLYLCFADGEMGAEVYSAATTRDQARIVFEVAQGMVRKRPDMQKSMGIEVTAHAVSSIGTDSAFKPLSRDYGGNLDGKHVHGAVIDELHAHKSNDTYEVMATGMGSREQPLLFAITTAGFILDGVCYEQRTLVAKVLSGLESHDRYFGIIYTIDDADDWRDPKSWRKANPNYGVSVYKAALEAEYQRAAVSPDAQADFLTKHLCVWVAARSGWLNMQDWDDATDKTLKPEQFKNYPCFGGLDLASKVDLASRVKLFVKKIDGESYYYLFANFYINRAQLDNPNNPNQKRFIEWERQGWLTVTDGNITDFERIERDIVDDAANYDMQETGYDPFNATYLAMRLNEQGLNMVEVPQRVAYLSEPMKHIGALLPAKRVLNDGNPILRWCMGNVTVKKDANDNVFPRKESDASKIDGAVASIIATNRAQYYDETGDLPSQDFETQLGDYLNDFVSFRG</sequence>
<dbReference type="InterPro" id="IPR027417">
    <property type="entry name" value="P-loop_NTPase"/>
</dbReference>
<keyword evidence="4" id="KW-1185">Reference proteome</keyword>
<accession>A0A0T6DU05</accession>
<evidence type="ECO:0000313" key="4">
    <source>
        <dbReference type="Proteomes" id="UP000051202"/>
    </source>
</evidence>
<dbReference type="Pfam" id="PF20441">
    <property type="entry name" value="TerL_nuclease"/>
    <property type="match status" value="1"/>
</dbReference>
<evidence type="ECO:0000259" key="2">
    <source>
        <dbReference type="Pfam" id="PF20441"/>
    </source>
</evidence>